<dbReference type="InterPro" id="IPR009057">
    <property type="entry name" value="Homeodomain-like_sf"/>
</dbReference>
<dbReference type="Gene3D" id="1.10.357.10">
    <property type="entry name" value="Tetracycline Repressor, domain 2"/>
    <property type="match status" value="1"/>
</dbReference>
<organism evidence="4 5">
    <name type="scientific">Pseudogracilibacillus auburnensis</name>
    <dbReference type="NCBI Taxonomy" id="1494959"/>
    <lineage>
        <taxon>Bacteria</taxon>
        <taxon>Bacillati</taxon>
        <taxon>Bacillota</taxon>
        <taxon>Bacilli</taxon>
        <taxon>Bacillales</taxon>
        <taxon>Bacillaceae</taxon>
        <taxon>Pseudogracilibacillus</taxon>
    </lineage>
</organism>
<sequence>MSTKKEDLVQSAEKLFYEHGFHSTGLKRVIKEANVAVMTLYNHFSSKDKLIVEVLKRREKRYFAQLQVQLQESSDLSSICLHLAEAHVRWLVQNETRGCLFLRAKEEYGSDSSHPIVQVVNQHKSGLLRFFQKKGLTETQAMQLTLLFEGATAMAETEDVDKIGKELIYLTQRLF</sequence>
<dbReference type="OrthoDB" id="116240at2"/>
<dbReference type="PANTHER" id="PTHR30055:SF200">
    <property type="entry name" value="HTH-TYPE TRANSCRIPTIONAL REPRESSOR BDCR"/>
    <property type="match status" value="1"/>
</dbReference>
<dbReference type="AlphaFoldDB" id="A0A2V3W884"/>
<proteinExistence type="predicted"/>
<dbReference type="PANTHER" id="PTHR30055">
    <property type="entry name" value="HTH-TYPE TRANSCRIPTIONAL REGULATOR RUTR"/>
    <property type="match status" value="1"/>
</dbReference>
<feature type="domain" description="HTH tetR-type" evidence="3">
    <location>
        <begin position="2"/>
        <end position="62"/>
    </location>
</feature>
<keyword evidence="5" id="KW-1185">Reference proteome</keyword>
<dbReference type="GO" id="GO:0003700">
    <property type="term" value="F:DNA-binding transcription factor activity"/>
    <property type="evidence" value="ECO:0007669"/>
    <property type="project" value="TreeGrafter"/>
</dbReference>
<dbReference type="InterPro" id="IPR050109">
    <property type="entry name" value="HTH-type_TetR-like_transc_reg"/>
</dbReference>
<dbReference type="InterPro" id="IPR001647">
    <property type="entry name" value="HTH_TetR"/>
</dbReference>
<gene>
    <name evidence="4" type="ORF">DFR56_101469</name>
</gene>
<evidence type="ECO:0000256" key="2">
    <source>
        <dbReference type="PROSITE-ProRule" id="PRU00335"/>
    </source>
</evidence>
<evidence type="ECO:0000256" key="1">
    <source>
        <dbReference type="ARBA" id="ARBA00023125"/>
    </source>
</evidence>
<dbReference type="SUPFAM" id="SSF46689">
    <property type="entry name" value="Homeodomain-like"/>
    <property type="match status" value="1"/>
</dbReference>
<dbReference type="PRINTS" id="PR00455">
    <property type="entry name" value="HTHTETR"/>
</dbReference>
<dbReference type="PROSITE" id="PS50977">
    <property type="entry name" value="HTH_TETR_2"/>
    <property type="match status" value="1"/>
</dbReference>
<reference evidence="4 5" key="1">
    <citation type="submission" date="2018-05" db="EMBL/GenBank/DDBJ databases">
        <title>Genomic Encyclopedia of Type Strains, Phase IV (KMG-IV): sequencing the most valuable type-strain genomes for metagenomic binning, comparative biology and taxonomic classification.</title>
        <authorList>
            <person name="Goeker M."/>
        </authorList>
    </citation>
    <scope>NUCLEOTIDE SEQUENCE [LARGE SCALE GENOMIC DNA]</scope>
    <source>
        <strain evidence="4 5">DSM 28556</strain>
    </source>
</reference>
<dbReference type="Pfam" id="PF00440">
    <property type="entry name" value="TetR_N"/>
    <property type="match status" value="1"/>
</dbReference>
<dbReference type="EMBL" id="QJJQ01000001">
    <property type="protein sequence ID" value="PXW90557.1"/>
    <property type="molecule type" value="Genomic_DNA"/>
</dbReference>
<dbReference type="RefSeq" id="WP_110393807.1">
    <property type="nucleotide sequence ID" value="NZ_JADIJL010000001.1"/>
</dbReference>
<feature type="DNA-binding region" description="H-T-H motif" evidence="2">
    <location>
        <begin position="25"/>
        <end position="44"/>
    </location>
</feature>
<evidence type="ECO:0000259" key="3">
    <source>
        <dbReference type="PROSITE" id="PS50977"/>
    </source>
</evidence>
<dbReference type="Proteomes" id="UP000247978">
    <property type="component" value="Unassembled WGS sequence"/>
</dbReference>
<accession>A0A2V3W884</accession>
<protein>
    <submittedName>
        <fullName evidence="4">TetR family transcriptional regulator</fullName>
    </submittedName>
</protein>
<keyword evidence="1 2" id="KW-0238">DNA-binding</keyword>
<name>A0A2V3W884_9BACI</name>
<dbReference type="GO" id="GO:0000976">
    <property type="term" value="F:transcription cis-regulatory region binding"/>
    <property type="evidence" value="ECO:0007669"/>
    <property type="project" value="TreeGrafter"/>
</dbReference>
<comment type="caution">
    <text evidence="4">The sequence shown here is derived from an EMBL/GenBank/DDBJ whole genome shotgun (WGS) entry which is preliminary data.</text>
</comment>
<evidence type="ECO:0000313" key="5">
    <source>
        <dbReference type="Proteomes" id="UP000247978"/>
    </source>
</evidence>
<evidence type="ECO:0000313" key="4">
    <source>
        <dbReference type="EMBL" id="PXW90557.1"/>
    </source>
</evidence>